<proteinExistence type="predicted"/>
<feature type="domain" description="DUF5641" evidence="1">
    <location>
        <begin position="151"/>
        <end position="209"/>
    </location>
</feature>
<gene>
    <name evidence="2" type="ORF">T4C_6115</name>
</gene>
<dbReference type="AlphaFoldDB" id="A0A0V1KAL6"/>
<evidence type="ECO:0000313" key="2">
    <source>
        <dbReference type="EMBL" id="KRZ44206.1"/>
    </source>
</evidence>
<sequence length="216" mass="25033">MLLEVSRGADAAGICWFLWHEAGLEAPVKIYRLTQISARHWLTEFSLTSDDDASALCAPPTPPPPALIPREQERLCKTLRLFGNRCSDHLMFMSPTEIDLDRCDTKRELVSLESPSCLAPFTIDSLHCAPLTPAHFFIGRELTSLFGMRWRWEHQLQLMSHLWKRWVEEYLVMLTTRGKCTKIRLQPENGYLVYVEVTCGRWRNRWKLGCGKIAWE</sequence>
<organism evidence="2 3">
    <name type="scientific">Trichinella pseudospiralis</name>
    <name type="common">Parasitic roundworm</name>
    <dbReference type="NCBI Taxonomy" id="6337"/>
    <lineage>
        <taxon>Eukaryota</taxon>
        <taxon>Metazoa</taxon>
        <taxon>Ecdysozoa</taxon>
        <taxon>Nematoda</taxon>
        <taxon>Enoplea</taxon>
        <taxon>Dorylaimia</taxon>
        <taxon>Trichinellida</taxon>
        <taxon>Trichinellidae</taxon>
        <taxon>Trichinella</taxon>
    </lineage>
</organism>
<evidence type="ECO:0000313" key="3">
    <source>
        <dbReference type="Proteomes" id="UP000054826"/>
    </source>
</evidence>
<evidence type="ECO:0000259" key="1">
    <source>
        <dbReference type="Pfam" id="PF18701"/>
    </source>
</evidence>
<protein>
    <recommendedName>
        <fullName evidence="1">DUF5641 domain-containing protein</fullName>
    </recommendedName>
</protein>
<dbReference type="EMBL" id="JYDV01000007">
    <property type="protein sequence ID" value="KRZ44206.1"/>
    <property type="molecule type" value="Genomic_DNA"/>
</dbReference>
<dbReference type="Pfam" id="PF18701">
    <property type="entry name" value="DUF5641"/>
    <property type="match status" value="1"/>
</dbReference>
<dbReference type="InterPro" id="IPR040676">
    <property type="entry name" value="DUF5641"/>
</dbReference>
<dbReference type="Proteomes" id="UP000054826">
    <property type="component" value="Unassembled WGS sequence"/>
</dbReference>
<reference evidence="2 3" key="1">
    <citation type="submission" date="2015-01" db="EMBL/GenBank/DDBJ databases">
        <title>Evolution of Trichinella species and genotypes.</title>
        <authorList>
            <person name="Korhonen P.K."/>
            <person name="Edoardo P."/>
            <person name="Giuseppe L.R."/>
            <person name="Gasser R.B."/>
        </authorList>
    </citation>
    <scope>NUCLEOTIDE SEQUENCE [LARGE SCALE GENOMIC DNA]</scope>
    <source>
        <strain evidence="2">ISS176</strain>
    </source>
</reference>
<comment type="caution">
    <text evidence="2">The sequence shown here is derived from an EMBL/GenBank/DDBJ whole genome shotgun (WGS) entry which is preliminary data.</text>
</comment>
<accession>A0A0V1KAL6</accession>
<name>A0A0V1KAL6_TRIPS</name>